<dbReference type="GO" id="GO:0006508">
    <property type="term" value="P:proteolysis"/>
    <property type="evidence" value="ECO:0007669"/>
    <property type="project" value="InterPro"/>
</dbReference>
<name>A0A8C5JHR4_JUNHY</name>
<feature type="domain" description="Peptidase A1" evidence="3">
    <location>
        <begin position="207"/>
        <end position="371"/>
    </location>
</feature>
<protein>
    <recommendedName>
        <fullName evidence="3">Peptidase A1 domain-containing protein</fullName>
    </recommendedName>
</protein>
<evidence type="ECO:0000313" key="5">
    <source>
        <dbReference type="Proteomes" id="UP000694408"/>
    </source>
</evidence>
<evidence type="ECO:0000256" key="1">
    <source>
        <dbReference type="ARBA" id="ARBA00007447"/>
    </source>
</evidence>
<dbReference type="PANTHER" id="PTHR47966:SF70">
    <property type="entry name" value="PEPTIDASE A1 DOMAIN-CONTAINING PROTEIN"/>
    <property type="match status" value="1"/>
</dbReference>
<dbReference type="PANTHER" id="PTHR47966">
    <property type="entry name" value="BETA-SITE APP-CLEAVING ENZYME, ISOFORM A-RELATED"/>
    <property type="match status" value="1"/>
</dbReference>
<dbReference type="SUPFAM" id="SSF50630">
    <property type="entry name" value="Acid proteases"/>
    <property type="match status" value="1"/>
</dbReference>
<sequence length="393" mass="42341">MLWCPLLSHPHVLVSPACCGVPCPHVMMSPMCTSCCPLPSHCGVSCSHLLVFPALMSWCPLLAHPDVPCLHVTVSPAFTSWRPHPSRPGVPYLHILVCPALTSRCPLHVVVSPVCTSWCPLLSHRGVPIPHVLLSPTCTSWCPMPSCHHVPCMSWCPSHRGVPYLRILLSPARPPEGSSGTPPSPSHVDHRALLALFPHSQPTYDYGGELLLGGVDPQLFQGDITWAPVTQRLYWQVALEEVAIGQSATGWCSQGCQAIVDTGTFLLTVPQEYIESILEALGAQETSYGYAVDCSDTQSMPQLTFGIGGARLALPPSAYVLNDLPGPIRNLVGISRASEGFPASFHGQKLGWELEGSCPFPEDQQQEFPLAGRGVCGCAFVFRKAGAGRKKIL</sequence>
<reference evidence="4" key="1">
    <citation type="submission" date="2025-08" db="UniProtKB">
        <authorList>
            <consortium name="Ensembl"/>
        </authorList>
    </citation>
    <scope>IDENTIFICATION</scope>
</reference>
<dbReference type="InterPro" id="IPR021109">
    <property type="entry name" value="Peptidase_aspartic_dom_sf"/>
</dbReference>
<evidence type="ECO:0000259" key="3">
    <source>
        <dbReference type="PROSITE" id="PS51767"/>
    </source>
</evidence>
<feature type="chain" id="PRO_5034175742" description="Peptidase A1 domain-containing protein" evidence="2">
    <location>
        <begin position="20"/>
        <end position="393"/>
    </location>
</feature>
<dbReference type="Gene3D" id="2.40.70.10">
    <property type="entry name" value="Acid Proteases"/>
    <property type="match status" value="1"/>
</dbReference>
<organism evidence="4 5">
    <name type="scientific">Junco hyemalis</name>
    <name type="common">Dark-eyed junco</name>
    <dbReference type="NCBI Taxonomy" id="40217"/>
    <lineage>
        <taxon>Eukaryota</taxon>
        <taxon>Metazoa</taxon>
        <taxon>Chordata</taxon>
        <taxon>Craniata</taxon>
        <taxon>Vertebrata</taxon>
        <taxon>Euteleostomi</taxon>
        <taxon>Archelosauria</taxon>
        <taxon>Archosauria</taxon>
        <taxon>Dinosauria</taxon>
        <taxon>Saurischia</taxon>
        <taxon>Theropoda</taxon>
        <taxon>Coelurosauria</taxon>
        <taxon>Aves</taxon>
        <taxon>Neognathae</taxon>
        <taxon>Neoaves</taxon>
        <taxon>Telluraves</taxon>
        <taxon>Australaves</taxon>
        <taxon>Passeriformes</taxon>
        <taxon>Passerellidae</taxon>
        <taxon>Junco</taxon>
    </lineage>
</organism>
<evidence type="ECO:0000256" key="2">
    <source>
        <dbReference type="SAM" id="SignalP"/>
    </source>
</evidence>
<dbReference type="Ensembl" id="ENSJHYT00000023570.1">
    <property type="protein sequence ID" value="ENSJHYP00000019555.1"/>
    <property type="gene ID" value="ENSJHYG00000014871.1"/>
</dbReference>
<comment type="similarity">
    <text evidence="1">Belongs to the peptidase A1 family.</text>
</comment>
<dbReference type="GO" id="GO:0004190">
    <property type="term" value="F:aspartic-type endopeptidase activity"/>
    <property type="evidence" value="ECO:0007669"/>
    <property type="project" value="InterPro"/>
</dbReference>
<dbReference type="InterPro" id="IPR033121">
    <property type="entry name" value="PEPTIDASE_A1"/>
</dbReference>
<reference evidence="4" key="2">
    <citation type="submission" date="2025-09" db="UniProtKB">
        <authorList>
            <consortium name="Ensembl"/>
        </authorList>
    </citation>
    <scope>IDENTIFICATION</scope>
</reference>
<dbReference type="InterPro" id="IPR001461">
    <property type="entry name" value="Aspartic_peptidase_A1"/>
</dbReference>
<keyword evidence="2" id="KW-0732">Signal</keyword>
<dbReference type="Proteomes" id="UP000694408">
    <property type="component" value="Unplaced"/>
</dbReference>
<dbReference type="PROSITE" id="PS51767">
    <property type="entry name" value="PEPTIDASE_A1"/>
    <property type="match status" value="1"/>
</dbReference>
<dbReference type="Pfam" id="PF00026">
    <property type="entry name" value="Asp"/>
    <property type="match status" value="1"/>
</dbReference>
<feature type="signal peptide" evidence="2">
    <location>
        <begin position="1"/>
        <end position="19"/>
    </location>
</feature>
<proteinExistence type="inferred from homology"/>
<accession>A0A8C5JHR4</accession>
<evidence type="ECO:0000313" key="4">
    <source>
        <dbReference type="Ensembl" id="ENSJHYP00000019555.1"/>
    </source>
</evidence>
<dbReference type="AlphaFoldDB" id="A0A8C5JHR4"/>
<keyword evidence="5" id="KW-1185">Reference proteome</keyword>